<feature type="region of interest" description="Disordered" evidence="1">
    <location>
        <begin position="243"/>
        <end position="262"/>
    </location>
</feature>
<name>A0A4P9ZWP3_9FUNG</name>
<feature type="compositionally biased region" description="Low complexity" evidence="1">
    <location>
        <begin position="116"/>
        <end position="129"/>
    </location>
</feature>
<organism evidence="2 3">
    <name type="scientific">Dimargaris cristalligena</name>
    <dbReference type="NCBI Taxonomy" id="215637"/>
    <lineage>
        <taxon>Eukaryota</taxon>
        <taxon>Fungi</taxon>
        <taxon>Fungi incertae sedis</taxon>
        <taxon>Zoopagomycota</taxon>
        <taxon>Kickxellomycotina</taxon>
        <taxon>Dimargaritomycetes</taxon>
        <taxon>Dimargaritales</taxon>
        <taxon>Dimargaritaceae</taxon>
        <taxon>Dimargaris</taxon>
    </lineage>
</organism>
<dbReference type="EMBL" id="ML002515">
    <property type="protein sequence ID" value="RKP37282.1"/>
    <property type="molecule type" value="Genomic_DNA"/>
</dbReference>
<feature type="compositionally biased region" description="Low complexity" evidence="1">
    <location>
        <begin position="144"/>
        <end position="168"/>
    </location>
</feature>
<feature type="region of interest" description="Disordered" evidence="1">
    <location>
        <begin position="267"/>
        <end position="326"/>
    </location>
</feature>
<feature type="compositionally biased region" description="Polar residues" evidence="1">
    <location>
        <begin position="72"/>
        <end position="102"/>
    </location>
</feature>
<gene>
    <name evidence="2" type="ORF">BJ085DRAFT_29698</name>
</gene>
<feature type="compositionally biased region" description="Low complexity" evidence="1">
    <location>
        <begin position="286"/>
        <end position="305"/>
    </location>
</feature>
<feature type="compositionally biased region" description="Low complexity" evidence="1">
    <location>
        <begin position="36"/>
        <end position="50"/>
    </location>
</feature>
<evidence type="ECO:0000313" key="3">
    <source>
        <dbReference type="Proteomes" id="UP000268162"/>
    </source>
</evidence>
<proteinExistence type="predicted"/>
<feature type="compositionally biased region" description="Basic and acidic residues" evidence="1">
    <location>
        <begin position="243"/>
        <end position="260"/>
    </location>
</feature>
<feature type="region of interest" description="Disordered" evidence="1">
    <location>
        <begin position="1"/>
        <end position="235"/>
    </location>
</feature>
<evidence type="ECO:0000313" key="2">
    <source>
        <dbReference type="EMBL" id="RKP37282.1"/>
    </source>
</evidence>
<reference evidence="3" key="1">
    <citation type="journal article" date="2018" name="Nat. Microbiol.">
        <title>Leveraging single-cell genomics to expand the fungal tree of life.</title>
        <authorList>
            <person name="Ahrendt S.R."/>
            <person name="Quandt C.A."/>
            <person name="Ciobanu D."/>
            <person name="Clum A."/>
            <person name="Salamov A."/>
            <person name="Andreopoulos B."/>
            <person name="Cheng J.F."/>
            <person name="Woyke T."/>
            <person name="Pelin A."/>
            <person name="Henrissat B."/>
            <person name="Reynolds N.K."/>
            <person name="Benny G.L."/>
            <person name="Smith M.E."/>
            <person name="James T.Y."/>
            <person name="Grigoriev I.V."/>
        </authorList>
    </citation>
    <scope>NUCLEOTIDE SEQUENCE [LARGE SCALE GENOMIC DNA]</scope>
    <source>
        <strain evidence="3">RSA 468</strain>
    </source>
</reference>
<evidence type="ECO:0000256" key="1">
    <source>
        <dbReference type="SAM" id="MobiDB-lite"/>
    </source>
</evidence>
<dbReference type="Proteomes" id="UP000268162">
    <property type="component" value="Unassembled WGS sequence"/>
</dbReference>
<feature type="compositionally biased region" description="Basic and acidic residues" evidence="1">
    <location>
        <begin position="267"/>
        <end position="285"/>
    </location>
</feature>
<keyword evidence="3" id="KW-1185">Reference proteome</keyword>
<dbReference type="AlphaFoldDB" id="A0A4P9ZWP3"/>
<protein>
    <submittedName>
        <fullName evidence="2">Uncharacterized protein</fullName>
    </submittedName>
</protein>
<feature type="compositionally biased region" description="Polar residues" evidence="1">
    <location>
        <begin position="184"/>
        <end position="201"/>
    </location>
</feature>
<sequence length="475" mass="51577">MENQTPRKSRRSNSRAPPPVTSSPVSARLRSRVRKATPGSTTSSSSSATASEKKSTSVQLKTKWEVTLVNDEPTSPLANTDTTPATPQVDTSNLNESPSAQKGKSPAHETMMLGESPAVTTTPASKATSSPPPSPSPIGKEGKQQQQKQKPSTPTTTPQKKATNTPKTAGPKPTKSTPAKPRTPLTTGVNSHKGTTGTMPLSQVRLAENEVSDHSDESDDEAPETISSNFAREAIMREKQRIEDAVNQERTRKLNTEAKKAHTLKIQNEKRLQRRAEKEAKRLAMEEQANAEDLALEALAGTAEEVSGDNNTTSSPMDTESNSEPIVRGGLPLSILNAVAEESTLSLASAQDPKKRKITRFDDSEADSDAEASFALGKAFNFSRDDNEFDAKYQITGSKRQRIDSGFQSVHNVLTQTTQRTVGDITVAKLDAPSLEPSHITNALDLKKLRDKKLKGHGERRKCNWLLFSLSYDED</sequence>
<accession>A0A4P9ZWP3</accession>
<feature type="compositionally biased region" description="Polar residues" evidence="1">
    <location>
        <begin position="308"/>
        <end position="324"/>
    </location>
</feature>